<proteinExistence type="predicted"/>
<dbReference type="EMBL" id="LJIJ01002480">
    <property type="protein sequence ID" value="ODM89649.1"/>
    <property type="molecule type" value="Genomic_DNA"/>
</dbReference>
<accession>A0A1D2M9M4</accession>
<dbReference type="Pfam" id="PF00619">
    <property type="entry name" value="CARD"/>
    <property type="match status" value="1"/>
</dbReference>
<reference evidence="2 3" key="1">
    <citation type="journal article" date="2016" name="Genome Biol. Evol.">
        <title>Gene Family Evolution Reflects Adaptation to Soil Environmental Stressors in the Genome of the Collembolan Orchesella cincta.</title>
        <authorList>
            <person name="Faddeeva-Vakhrusheva A."/>
            <person name="Derks M.F."/>
            <person name="Anvar S.Y."/>
            <person name="Agamennone V."/>
            <person name="Suring W."/>
            <person name="Smit S."/>
            <person name="van Straalen N.M."/>
            <person name="Roelofs D."/>
        </authorList>
    </citation>
    <scope>NUCLEOTIDE SEQUENCE [LARGE SCALE GENOMIC DNA]</scope>
    <source>
        <tissue evidence="2">Mixed pool</tissue>
    </source>
</reference>
<dbReference type="InterPro" id="IPR011029">
    <property type="entry name" value="DEATH-like_dom_sf"/>
</dbReference>
<dbReference type="GO" id="GO:0042981">
    <property type="term" value="P:regulation of apoptotic process"/>
    <property type="evidence" value="ECO:0007669"/>
    <property type="project" value="InterPro"/>
</dbReference>
<gene>
    <name evidence="2" type="ORF">Ocin01_17032</name>
</gene>
<evidence type="ECO:0000313" key="3">
    <source>
        <dbReference type="Proteomes" id="UP000094527"/>
    </source>
</evidence>
<dbReference type="SUPFAM" id="SSF47986">
    <property type="entry name" value="DEATH domain"/>
    <property type="match status" value="1"/>
</dbReference>
<evidence type="ECO:0000259" key="1">
    <source>
        <dbReference type="PROSITE" id="PS50209"/>
    </source>
</evidence>
<feature type="domain" description="CARD" evidence="1">
    <location>
        <begin position="42"/>
        <end position="108"/>
    </location>
</feature>
<keyword evidence="3" id="KW-1185">Reference proteome</keyword>
<feature type="non-terminal residue" evidence="2">
    <location>
        <position position="140"/>
    </location>
</feature>
<dbReference type="CDD" id="cd01671">
    <property type="entry name" value="CARD"/>
    <property type="match status" value="1"/>
</dbReference>
<dbReference type="InterPro" id="IPR001315">
    <property type="entry name" value="CARD"/>
</dbReference>
<protein>
    <recommendedName>
        <fullName evidence="1">CARD domain-containing protein</fullName>
    </recommendedName>
</protein>
<evidence type="ECO:0000313" key="2">
    <source>
        <dbReference type="EMBL" id="ODM89649.1"/>
    </source>
</evidence>
<dbReference type="Gene3D" id="1.10.533.10">
    <property type="entry name" value="Death Domain, Fas"/>
    <property type="match status" value="1"/>
</dbReference>
<dbReference type="PROSITE" id="PS50209">
    <property type="entry name" value="CARD"/>
    <property type="match status" value="1"/>
</dbReference>
<dbReference type="Proteomes" id="UP000094527">
    <property type="component" value="Unassembled WGS sequence"/>
</dbReference>
<comment type="caution">
    <text evidence="2">The sequence shown here is derived from an EMBL/GenBank/DDBJ whole genome shotgun (WGS) entry which is preliminary data.</text>
</comment>
<sequence length="140" mass="15799">MKSLKEANQDVAYNILLKCKTECGNKSEEDEEGEDSMKKPTIQDWERECITKNKLALCRAITLESEGILIALESEGVFTCEDSDLVKLAKGRMAANNKMLDLIVTRSNGYAKLMKILKDLKQDVAYNILEKCKTECELKS</sequence>
<organism evidence="2 3">
    <name type="scientific">Orchesella cincta</name>
    <name type="common">Springtail</name>
    <name type="synonym">Podura cincta</name>
    <dbReference type="NCBI Taxonomy" id="48709"/>
    <lineage>
        <taxon>Eukaryota</taxon>
        <taxon>Metazoa</taxon>
        <taxon>Ecdysozoa</taxon>
        <taxon>Arthropoda</taxon>
        <taxon>Hexapoda</taxon>
        <taxon>Collembola</taxon>
        <taxon>Entomobryomorpha</taxon>
        <taxon>Entomobryoidea</taxon>
        <taxon>Orchesellidae</taxon>
        <taxon>Orchesellinae</taxon>
        <taxon>Orchesella</taxon>
    </lineage>
</organism>
<name>A0A1D2M9M4_ORCCI</name>
<dbReference type="AlphaFoldDB" id="A0A1D2M9M4"/>